<dbReference type="InterPro" id="IPR002110">
    <property type="entry name" value="Ankyrin_rpt"/>
</dbReference>
<evidence type="ECO:0000256" key="8">
    <source>
        <dbReference type="SAM" id="MobiDB-lite"/>
    </source>
</evidence>
<comment type="subcellular location">
    <subcellularLocation>
        <location evidence="1">Membrane</location>
        <topology evidence="1">Multi-pass membrane protein</topology>
    </subcellularLocation>
</comment>
<feature type="compositionally biased region" description="Basic and acidic residues" evidence="8">
    <location>
        <begin position="278"/>
        <end position="288"/>
    </location>
</feature>
<keyword evidence="5 7" id="KW-0040">ANK repeat</keyword>
<dbReference type="PROSITE" id="PS50088">
    <property type="entry name" value="ANK_REPEAT"/>
    <property type="match status" value="4"/>
</dbReference>
<feature type="repeat" description="ANK" evidence="7">
    <location>
        <begin position="113"/>
        <end position="135"/>
    </location>
</feature>
<gene>
    <name evidence="11" type="ORF">ILEXP_LOCUS11900</name>
</gene>
<name>A0ABC8RHT6_9AQUA</name>
<feature type="domain" description="PGG" evidence="10">
    <location>
        <begin position="325"/>
        <end position="438"/>
    </location>
</feature>
<feature type="repeat" description="ANK" evidence="7">
    <location>
        <begin position="45"/>
        <end position="72"/>
    </location>
</feature>
<evidence type="ECO:0000256" key="9">
    <source>
        <dbReference type="SAM" id="Phobius"/>
    </source>
</evidence>
<evidence type="ECO:0000256" key="5">
    <source>
        <dbReference type="ARBA" id="ARBA00023043"/>
    </source>
</evidence>
<dbReference type="SMART" id="SM00248">
    <property type="entry name" value="ANK"/>
    <property type="match status" value="5"/>
</dbReference>
<evidence type="ECO:0000256" key="1">
    <source>
        <dbReference type="ARBA" id="ARBA00004141"/>
    </source>
</evidence>
<feature type="repeat" description="ANK" evidence="7">
    <location>
        <begin position="79"/>
        <end position="111"/>
    </location>
</feature>
<dbReference type="Pfam" id="PF12796">
    <property type="entry name" value="Ank_2"/>
    <property type="match status" value="2"/>
</dbReference>
<evidence type="ECO:0000256" key="7">
    <source>
        <dbReference type="PROSITE-ProRule" id="PRU00023"/>
    </source>
</evidence>
<evidence type="ECO:0000256" key="2">
    <source>
        <dbReference type="ARBA" id="ARBA00022692"/>
    </source>
</evidence>
<keyword evidence="4 9" id="KW-1133">Transmembrane helix</keyword>
<feature type="transmembrane region" description="Helical" evidence="9">
    <location>
        <begin position="392"/>
        <end position="410"/>
    </location>
</feature>
<dbReference type="InterPro" id="IPR026961">
    <property type="entry name" value="PGG_dom"/>
</dbReference>
<dbReference type="PANTHER" id="PTHR24186:SF37">
    <property type="entry name" value="PGG DOMAIN-CONTAINING PROTEIN"/>
    <property type="match status" value="1"/>
</dbReference>
<dbReference type="Gene3D" id="1.25.40.20">
    <property type="entry name" value="Ankyrin repeat-containing domain"/>
    <property type="match status" value="2"/>
</dbReference>
<evidence type="ECO:0000256" key="3">
    <source>
        <dbReference type="ARBA" id="ARBA00022737"/>
    </source>
</evidence>
<dbReference type="PANTHER" id="PTHR24186">
    <property type="entry name" value="PROTEIN PHOSPHATASE 1 REGULATORY SUBUNIT"/>
    <property type="match status" value="1"/>
</dbReference>
<sequence length="510" mass="57547">MEGRDRLMREKRVYEASLSGNVESLNELMQEDRLTLARASVVTCFNETPLHIASMLGHVDFAKALLHYKPDLVREIDSQGCSPLHVSSANGFVEIVKVLLMVDSDVCLLRDEDRRTPLHLAVMKGRIEVVKELIQARPEVIWYGLEGGETILHLCVTYNRFEALKLLVELCGNDDLVNVKDDNGNTILHTATAQKQLETIKFLLSGSSRSRVNEVNGYGFTALDIIKHMSRDLKAMEIHELLVKAGALGARNIPAFAHTNTPHQLTREDVQNELSQAEEPREAVDDARQPLSKSNSILQIVYRNITRVISDFHTKFHAGTRTTLKTDSLMLVATVIAAMAYQAAVNPPGGVWQEDKLDPQNNEKVLASAGTSIMAFVNQSGLYTEFWDFNTLSFLASLSMLLLLVSGIPLEGRFVSWVLLAAMYTALVCMTQAYLISMEVISPLDEWRTMKNRVRRWIYVWEGVMAVVYVVHTFNFIRWVVKKGRKFVKKRARRTMNEGEGQEPQDQNNV</sequence>
<reference evidence="11 12" key="1">
    <citation type="submission" date="2024-02" db="EMBL/GenBank/DDBJ databases">
        <authorList>
            <person name="Vignale AGUSTIN F."/>
            <person name="Sosa J E."/>
            <person name="Modenutti C."/>
        </authorList>
    </citation>
    <scope>NUCLEOTIDE SEQUENCE [LARGE SCALE GENOMIC DNA]</scope>
</reference>
<proteinExistence type="predicted"/>
<keyword evidence="6 9" id="KW-0472">Membrane</keyword>
<dbReference type="AlphaFoldDB" id="A0ABC8RHT6"/>
<accession>A0ABC8RHT6</accession>
<dbReference type="Pfam" id="PF13962">
    <property type="entry name" value="PGG"/>
    <property type="match status" value="1"/>
</dbReference>
<evidence type="ECO:0000313" key="12">
    <source>
        <dbReference type="Proteomes" id="UP001642360"/>
    </source>
</evidence>
<evidence type="ECO:0000259" key="10">
    <source>
        <dbReference type="Pfam" id="PF13962"/>
    </source>
</evidence>
<protein>
    <recommendedName>
        <fullName evidence="10">PGG domain-containing protein</fullName>
    </recommendedName>
</protein>
<dbReference type="Pfam" id="PF00023">
    <property type="entry name" value="Ank"/>
    <property type="match status" value="1"/>
</dbReference>
<evidence type="ECO:0000313" key="11">
    <source>
        <dbReference type="EMBL" id="CAK9144160.1"/>
    </source>
</evidence>
<keyword evidence="2 9" id="KW-0812">Transmembrane</keyword>
<feature type="region of interest" description="Disordered" evidence="8">
    <location>
        <begin position="269"/>
        <end position="288"/>
    </location>
</feature>
<dbReference type="SUPFAM" id="SSF48403">
    <property type="entry name" value="Ankyrin repeat"/>
    <property type="match status" value="1"/>
</dbReference>
<dbReference type="EMBL" id="CAUOFW020001369">
    <property type="protein sequence ID" value="CAK9144160.1"/>
    <property type="molecule type" value="Genomic_DNA"/>
</dbReference>
<keyword evidence="12" id="KW-1185">Reference proteome</keyword>
<comment type="caution">
    <text evidence="11">The sequence shown here is derived from an EMBL/GenBank/DDBJ whole genome shotgun (WGS) entry which is preliminary data.</text>
</comment>
<dbReference type="InterPro" id="IPR036770">
    <property type="entry name" value="Ankyrin_rpt-contain_sf"/>
</dbReference>
<dbReference type="Proteomes" id="UP001642360">
    <property type="component" value="Unassembled WGS sequence"/>
</dbReference>
<dbReference type="PROSITE" id="PS50297">
    <property type="entry name" value="ANK_REP_REGION"/>
    <property type="match status" value="3"/>
</dbReference>
<organism evidence="11 12">
    <name type="scientific">Ilex paraguariensis</name>
    <name type="common">yerba mate</name>
    <dbReference type="NCBI Taxonomy" id="185542"/>
    <lineage>
        <taxon>Eukaryota</taxon>
        <taxon>Viridiplantae</taxon>
        <taxon>Streptophyta</taxon>
        <taxon>Embryophyta</taxon>
        <taxon>Tracheophyta</taxon>
        <taxon>Spermatophyta</taxon>
        <taxon>Magnoliopsida</taxon>
        <taxon>eudicotyledons</taxon>
        <taxon>Gunneridae</taxon>
        <taxon>Pentapetalae</taxon>
        <taxon>asterids</taxon>
        <taxon>campanulids</taxon>
        <taxon>Aquifoliales</taxon>
        <taxon>Aquifoliaceae</taxon>
        <taxon>Ilex</taxon>
    </lineage>
</organism>
<feature type="repeat" description="ANK" evidence="7">
    <location>
        <begin position="183"/>
        <end position="215"/>
    </location>
</feature>
<evidence type="ECO:0000256" key="4">
    <source>
        <dbReference type="ARBA" id="ARBA00022989"/>
    </source>
</evidence>
<feature type="transmembrane region" description="Helical" evidence="9">
    <location>
        <begin position="417"/>
        <end position="437"/>
    </location>
</feature>
<evidence type="ECO:0000256" key="6">
    <source>
        <dbReference type="ARBA" id="ARBA00023136"/>
    </source>
</evidence>
<feature type="transmembrane region" description="Helical" evidence="9">
    <location>
        <begin position="328"/>
        <end position="345"/>
    </location>
</feature>
<feature type="transmembrane region" description="Helical" evidence="9">
    <location>
        <begin position="457"/>
        <end position="481"/>
    </location>
</feature>
<dbReference type="GO" id="GO:0016020">
    <property type="term" value="C:membrane"/>
    <property type="evidence" value="ECO:0007669"/>
    <property type="project" value="UniProtKB-SubCell"/>
</dbReference>
<keyword evidence="3" id="KW-0677">Repeat</keyword>